<dbReference type="Proteomes" id="UP000270261">
    <property type="component" value="Unassembled WGS sequence"/>
</dbReference>
<gene>
    <name evidence="2" type="ORF">EHV23_08710</name>
</gene>
<keyword evidence="3" id="KW-1185">Reference proteome</keyword>
<evidence type="ECO:0000256" key="1">
    <source>
        <dbReference type="SAM" id="Phobius"/>
    </source>
</evidence>
<reference evidence="2 3" key="1">
    <citation type="submission" date="2018-11" db="EMBL/GenBank/DDBJ databases">
        <title>Genome sequencing of Lautropia sp. KCOM 2505 (= ChDC F240).</title>
        <authorList>
            <person name="Kook J.-K."/>
            <person name="Park S.-N."/>
            <person name="Lim Y.K."/>
        </authorList>
    </citation>
    <scope>NUCLEOTIDE SEQUENCE [LARGE SCALE GENOMIC DNA]</scope>
    <source>
        <strain evidence="2 3">KCOM 2505</strain>
    </source>
</reference>
<dbReference type="PIRSF" id="PIRSF016482">
    <property type="entry name" value="PilO"/>
    <property type="match status" value="1"/>
</dbReference>
<dbReference type="PANTHER" id="PTHR39555">
    <property type="entry name" value="FIMBRIAL ASSEMBLY PROTEIN PILO-LIKE PROTEIN-RELATED"/>
    <property type="match status" value="1"/>
</dbReference>
<comment type="caution">
    <text evidence="2">The sequence shown here is derived from an EMBL/GenBank/DDBJ whole genome shotgun (WGS) entry which is preliminary data.</text>
</comment>
<dbReference type="RefSeq" id="WP_125095733.1">
    <property type="nucleotide sequence ID" value="NZ_RRUE01000002.1"/>
</dbReference>
<evidence type="ECO:0000313" key="2">
    <source>
        <dbReference type="EMBL" id="RRN43522.1"/>
    </source>
</evidence>
<feature type="transmembrane region" description="Helical" evidence="1">
    <location>
        <begin position="32"/>
        <end position="51"/>
    </location>
</feature>
<organism evidence="2 3">
    <name type="scientific">Lautropia dentalis</name>
    <dbReference type="NCBI Taxonomy" id="2490857"/>
    <lineage>
        <taxon>Bacteria</taxon>
        <taxon>Pseudomonadati</taxon>
        <taxon>Pseudomonadota</taxon>
        <taxon>Betaproteobacteria</taxon>
        <taxon>Burkholderiales</taxon>
        <taxon>Burkholderiaceae</taxon>
        <taxon>Lautropia</taxon>
    </lineage>
</organism>
<dbReference type="PANTHER" id="PTHR39555:SF1">
    <property type="entry name" value="TYPE IV PILUS INNER MEMBRANE COMPONENT PILO"/>
    <property type="match status" value="1"/>
</dbReference>
<dbReference type="EMBL" id="RRUE01000002">
    <property type="protein sequence ID" value="RRN43522.1"/>
    <property type="molecule type" value="Genomic_DNA"/>
</dbReference>
<dbReference type="InterPro" id="IPR014717">
    <property type="entry name" value="Transl_elong_EF1B/ribsomal_bS6"/>
</dbReference>
<keyword evidence="1" id="KW-0472">Membrane</keyword>
<dbReference type="Pfam" id="PF04350">
    <property type="entry name" value="PilO"/>
    <property type="match status" value="1"/>
</dbReference>
<accession>A0A3R8MRN1</accession>
<protein>
    <submittedName>
        <fullName evidence="2">Pilus assembly protein PilO</fullName>
    </submittedName>
</protein>
<dbReference type="GO" id="GO:0043107">
    <property type="term" value="P:type IV pilus-dependent motility"/>
    <property type="evidence" value="ECO:0007669"/>
    <property type="project" value="InterPro"/>
</dbReference>
<dbReference type="GO" id="GO:0043683">
    <property type="term" value="P:type IV pilus assembly"/>
    <property type="evidence" value="ECO:0007669"/>
    <property type="project" value="InterPro"/>
</dbReference>
<dbReference type="OrthoDB" id="9802133at2"/>
<dbReference type="Gene3D" id="3.30.70.60">
    <property type="match status" value="1"/>
</dbReference>
<sequence>MKNVEINFSGLTRQFEGLNGRHPGLWPIAPKALLLSGVVAALVAAGWFAYWSGLNEELESAQAQEQTLKDEYTQKVAKAVNLDDLRRQKVLAEQYVGVLEKQLPSRAEMDALLSDINQAGVGRGATLQLFRPGSVELKKHYAELPIAVKVVGGFHDLASFSSDLANLPRIVTLNNITIEHKNGGNLEMSATAKTFRYLDKDEIAGQAAGGKK</sequence>
<keyword evidence="1" id="KW-1133">Transmembrane helix</keyword>
<proteinExistence type="predicted"/>
<keyword evidence="1" id="KW-0812">Transmembrane</keyword>
<dbReference type="InterPro" id="IPR007445">
    <property type="entry name" value="PilO"/>
</dbReference>
<dbReference type="AlphaFoldDB" id="A0A3R8MRN1"/>
<evidence type="ECO:0000313" key="3">
    <source>
        <dbReference type="Proteomes" id="UP000270261"/>
    </source>
</evidence>
<name>A0A3R8MRN1_9BURK</name>